<feature type="compositionally biased region" description="Polar residues" evidence="13">
    <location>
        <begin position="23"/>
        <end position="33"/>
    </location>
</feature>
<keyword evidence="9 12" id="KW-0460">Magnesium</keyword>
<reference evidence="15" key="1">
    <citation type="submission" date="2019-02" db="EMBL/GenBank/DDBJ databases">
        <authorList>
            <person name="Gruber-Vodicka R. H."/>
            <person name="Seah K. B. B."/>
        </authorList>
    </citation>
    <scope>NUCLEOTIDE SEQUENCE</scope>
    <source>
        <strain evidence="15">BECK_M6</strain>
    </source>
</reference>
<comment type="catalytic activity">
    <reaction evidence="1">
        <text>(7,8-dihydropterin-6-yl)methyl diphosphate + 4-aminobenzoate = 7,8-dihydropteroate + diphosphate</text>
        <dbReference type="Rhea" id="RHEA:19949"/>
        <dbReference type="ChEBI" id="CHEBI:17836"/>
        <dbReference type="ChEBI" id="CHEBI:17839"/>
        <dbReference type="ChEBI" id="CHEBI:33019"/>
        <dbReference type="ChEBI" id="CHEBI:72950"/>
        <dbReference type="EC" id="2.5.1.15"/>
    </reaction>
</comment>
<evidence type="ECO:0000256" key="10">
    <source>
        <dbReference type="ARBA" id="ARBA00022909"/>
    </source>
</evidence>
<feature type="domain" description="Pterin-binding" evidence="14">
    <location>
        <begin position="76"/>
        <end position="328"/>
    </location>
</feature>
<evidence type="ECO:0000256" key="8">
    <source>
        <dbReference type="ARBA" id="ARBA00022723"/>
    </source>
</evidence>
<dbReference type="GO" id="GO:0046872">
    <property type="term" value="F:metal ion binding"/>
    <property type="evidence" value="ECO:0007669"/>
    <property type="project" value="UniProtKB-KW"/>
</dbReference>
<dbReference type="EC" id="2.5.1.15" evidence="5 12"/>
<sequence length="336" mass="36775">MPSGSFVRTKKADFRHRKRESSEYPNSKGLLTNSCSQVPEKATTEVSLHRTIETPGIYRKEPNLQAMQPHSPTTPIRIMGILNVTPDSFSDGGLFLRPGAAISRARRMVEEGAHIIDVGGESTRPGAASVSVQQELDRTVPVIEAIRAEMPVSISIDTSRPQVMEEAVSKGAEIINDVRALRTEGAMEMAHGLGVSICLMHMQGEPSSMQETPRYEDVVEEVRDFLLARVAACEEYGIPRHRLWIDPGFGFGKTLRHNLRLLAHLNRLADTGIPVLAGLSRKSMIGTILDKPVEQRLFGSIAAALIAATKGATILRVHDVRPTVDAMKVLNAVSDF</sequence>
<dbReference type="GO" id="GO:0046656">
    <property type="term" value="P:folic acid biosynthetic process"/>
    <property type="evidence" value="ECO:0007669"/>
    <property type="project" value="UniProtKB-KW"/>
</dbReference>
<gene>
    <name evidence="15" type="ORF">BECKLFY1418A_GA0070994_11028</name>
</gene>
<evidence type="ECO:0000256" key="9">
    <source>
        <dbReference type="ARBA" id="ARBA00022842"/>
    </source>
</evidence>
<dbReference type="GO" id="GO:0046654">
    <property type="term" value="P:tetrahydrofolate biosynthetic process"/>
    <property type="evidence" value="ECO:0007669"/>
    <property type="project" value="UniProtKB-UniPathway"/>
</dbReference>
<dbReference type="PROSITE" id="PS00792">
    <property type="entry name" value="DHPS_1"/>
    <property type="match status" value="1"/>
</dbReference>
<dbReference type="SUPFAM" id="SSF51717">
    <property type="entry name" value="Dihydropteroate synthetase-like"/>
    <property type="match status" value="1"/>
</dbReference>
<evidence type="ECO:0000256" key="5">
    <source>
        <dbReference type="ARBA" id="ARBA00012458"/>
    </source>
</evidence>
<dbReference type="CDD" id="cd00739">
    <property type="entry name" value="DHPS"/>
    <property type="match status" value="1"/>
</dbReference>
<dbReference type="GO" id="GO:0005829">
    <property type="term" value="C:cytosol"/>
    <property type="evidence" value="ECO:0007669"/>
    <property type="project" value="TreeGrafter"/>
</dbReference>
<evidence type="ECO:0000256" key="4">
    <source>
        <dbReference type="ARBA" id="ARBA00009503"/>
    </source>
</evidence>
<evidence type="ECO:0000256" key="12">
    <source>
        <dbReference type="RuleBase" id="RU361205"/>
    </source>
</evidence>
<evidence type="ECO:0000256" key="13">
    <source>
        <dbReference type="SAM" id="MobiDB-lite"/>
    </source>
</evidence>
<dbReference type="InterPro" id="IPR045031">
    <property type="entry name" value="DHP_synth-like"/>
</dbReference>
<dbReference type="FunFam" id="3.20.20.20:FF:000006">
    <property type="entry name" value="Dihydropteroate synthase"/>
    <property type="match status" value="1"/>
</dbReference>
<comment type="function">
    <text evidence="12">Catalyzes the condensation of para-aminobenzoate (pABA) with 6-hydroxymethyl-7,8-dihydropterin diphosphate (DHPt-PP) to form 7,8-dihydropteroate (H2Pte), the immediate precursor of folate derivatives.</text>
</comment>
<keyword evidence="7 12" id="KW-0808">Transferase</keyword>
<dbReference type="PROSITE" id="PS00793">
    <property type="entry name" value="DHPS_2"/>
    <property type="match status" value="1"/>
</dbReference>
<evidence type="ECO:0000256" key="2">
    <source>
        <dbReference type="ARBA" id="ARBA00001946"/>
    </source>
</evidence>
<comment type="cofactor">
    <cofactor evidence="2 12">
        <name>Mg(2+)</name>
        <dbReference type="ChEBI" id="CHEBI:18420"/>
    </cofactor>
</comment>
<evidence type="ECO:0000256" key="3">
    <source>
        <dbReference type="ARBA" id="ARBA00004763"/>
    </source>
</evidence>
<dbReference type="AlphaFoldDB" id="A0A450V4M3"/>
<accession>A0A450V4M3</accession>
<dbReference type="InterPro" id="IPR011005">
    <property type="entry name" value="Dihydropteroate_synth-like_sf"/>
</dbReference>
<feature type="region of interest" description="Disordered" evidence="13">
    <location>
        <begin position="1"/>
        <end position="33"/>
    </location>
</feature>
<dbReference type="InterPro" id="IPR000489">
    <property type="entry name" value="Pterin-binding_dom"/>
</dbReference>
<evidence type="ECO:0000256" key="1">
    <source>
        <dbReference type="ARBA" id="ARBA00000012"/>
    </source>
</evidence>
<dbReference type="InterPro" id="IPR006390">
    <property type="entry name" value="DHP_synth_dom"/>
</dbReference>
<protein>
    <recommendedName>
        <fullName evidence="6 12">Dihydropteroate synthase</fullName>
        <shortName evidence="12">DHPS</shortName>
        <ecNumber evidence="5 12">2.5.1.15</ecNumber>
    </recommendedName>
    <alternativeName>
        <fullName evidence="11 12">Dihydropteroate pyrophosphorylase</fullName>
    </alternativeName>
</protein>
<evidence type="ECO:0000256" key="11">
    <source>
        <dbReference type="ARBA" id="ARBA00030193"/>
    </source>
</evidence>
<evidence type="ECO:0000259" key="14">
    <source>
        <dbReference type="PROSITE" id="PS50972"/>
    </source>
</evidence>
<dbReference type="GO" id="GO:0004156">
    <property type="term" value="F:dihydropteroate synthase activity"/>
    <property type="evidence" value="ECO:0007669"/>
    <property type="project" value="UniProtKB-EC"/>
</dbReference>
<dbReference type="Gene3D" id="3.20.20.20">
    <property type="entry name" value="Dihydropteroate synthase-like"/>
    <property type="match status" value="1"/>
</dbReference>
<keyword evidence="10 12" id="KW-0289">Folate biosynthesis</keyword>
<dbReference type="PROSITE" id="PS50972">
    <property type="entry name" value="PTERIN_BINDING"/>
    <property type="match status" value="1"/>
</dbReference>
<keyword evidence="8 12" id="KW-0479">Metal-binding</keyword>
<comment type="similarity">
    <text evidence="4 12">Belongs to the DHPS family.</text>
</comment>
<dbReference type="PANTHER" id="PTHR20941">
    <property type="entry name" value="FOLATE SYNTHESIS PROTEINS"/>
    <property type="match status" value="1"/>
</dbReference>
<comment type="pathway">
    <text evidence="3 12">Cofactor biosynthesis; tetrahydrofolate biosynthesis; 7,8-dihydrofolate from 2-amino-4-hydroxy-6-hydroxymethyl-7,8-dihydropteridine diphosphate and 4-aminobenzoate: step 1/2.</text>
</comment>
<proteinExistence type="inferred from homology"/>
<evidence type="ECO:0000256" key="7">
    <source>
        <dbReference type="ARBA" id="ARBA00022679"/>
    </source>
</evidence>
<evidence type="ECO:0000313" key="15">
    <source>
        <dbReference type="EMBL" id="VFJ99626.1"/>
    </source>
</evidence>
<dbReference type="PANTHER" id="PTHR20941:SF1">
    <property type="entry name" value="FOLIC ACID SYNTHESIS PROTEIN FOL1"/>
    <property type="match status" value="1"/>
</dbReference>
<dbReference type="NCBIfam" id="TIGR01496">
    <property type="entry name" value="DHPS"/>
    <property type="match status" value="1"/>
</dbReference>
<name>A0A450V4M3_9GAMM</name>
<dbReference type="Pfam" id="PF00809">
    <property type="entry name" value="Pterin_bind"/>
    <property type="match status" value="1"/>
</dbReference>
<dbReference type="UniPathway" id="UPA00077">
    <property type="reaction ID" value="UER00156"/>
</dbReference>
<organism evidence="15">
    <name type="scientific">Candidatus Kentrum sp. LFY</name>
    <dbReference type="NCBI Taxonomy" id="2126342"/>
    <lineage>
        <taxon>Bacteria</taxon>
        <taxon>Pseudomonadati</taxon>
        <taxon>Pseudomonadota</taxon>
        <taxon>Gammaproteobacteria</taxon>
        <taxon>Candidatus Kentrum</taxon>
    </lineage>
</organism>
<dbReference type="EMBL" id="CAADFH010000102">
    <property type="protein sequence ID" value="VFJ99626.1"/>
    <property type="molecule type" value="Genomic_DNA"/>
</dbReference>
<evidence type="ECO:0000256" key="6">
    <source>
        <dbReference type="ARBA" id="ARBA00016919"/>
    </source>
</evidence>